<feature type="transmembrane region" description="Helical" evidence="7">
    <location>
        <begin position="43"/>
        <end position="68"/>
    </location>
</feature>
<evidence type="ECO:0000256" key="5">
    <source>
        <dbReference type="ARBA" id="ARBA00023136"/>
    </source>
</evidence>
<feature type="transmembrane region" description="Helical" evidence="7">
    <location>
        <begin position="331"/>
        <end position="353"/>
    </location>
</feature>
<evidence type="ECO:0000256" key="4">
    <source>
        <dbReference type="ARBA" id="ARBA00022989"/>
    </source>
</evidence>
<feature type="transmembrane region" description="Helical" evidence="7">
    <location>
        <begin position="359"/>
        <end position="380"/>
    </location>
</feature>
<feature type="region of interest" description="Disordered" evidence="6">
    <location>
        <begin position="1"/>
        <end position="22"/>
    </location>
</feature>
<accession>A0A2T0X7Q6</accession>
<comment type="caution">
    <text evidence="8">The sequence shown here is derived from an EMBL/GenBank/DDBJ whole genome shotgun (WGS) entry which is preliminary data.</text>
</comment>
<feature type="transmembrane region" description="Helical" evidence="7">
    <location>
        <begin position="80"/>
        <end position="105"/>
    </location>
</feature>
<evidence type="ECO:0000313" key="9">
    <source>
        <dbReference type="Proteomes" id="UP000238801"/>
    </source>
</evidence>
<keyword evidence="3 7" id="KW-0812">Transmembrane</keyword>
<gene>
    <name evidence="8" type="ORF">BCF33_0564</name>
</gene>
<proteinExistence type="predicted"/>
<keyword evidence="2" id="KW-1003">Cell membrane</keyword>
<dbReference type="PANTHER" id="PTHR33529">
    <property type="entry name" value="SLR0882 PROTEIN-RELATED"/>
    <property type="match status" value="1"/>
</dbReference>
<dbReference type="EMBL" id="PVTT01000001">
    <property type="protein sequence ID" value="PRY94957.1"/>
    <property type="molecule type" value="Genomic_DNA"/>
</dbReference>
<dbReference type="Proteomes" id="UP000238801">
    <property type="component" value="Unassembled WGS sequence"/>
</dbReference>
<dbReference type="GO" id="GO:0043190">
    <property type="term" value="C:ATP-binding cassette (ABC) transporter complex"/>
    <property type="evidence" value="ECO:0007669"/>
    <property type="project" value="TreeGrafter"/>
</dbReference>
<keyword evidence="9" id="KW-1185">Reference proteome</keyword>
<evidence type="ECO:0000256" key="6">
    <source>
        <dbReference type="SAM" id="MobiDB-lite"/>
    </source>
</evidence>
<reference evidence="8 9" key="1">
    <citation type="submission" date="2018-03" db="EMBL/GenBank/DDBJ databases">
        <title>Genomic Encyclopedia of Archaeal and Bacterial Type Strains, Phase II (KMG-II): from individual species to whole genera.</title>
        <authorList>
            <person name="Goeker M."/>
        </authorList>
    </citation>
    <scope>NUCLEOTIDE SEQUENCE [LARGE SCALE GENOMIC DNA]</scope>
    <source>
        <strain evidence="8 9">DSM 29318</strain>
    </source>
</reference>
<dbReference type="AlphaFoldDB" id="A0A2T0X7Q6"/>
<comment type="subcellular location">
    <subcellularLocation>
        <location evidence="1">Cell membrane</location>
        <topology evidence="1">Multi-pass membrane protein</topology>
    </subcellularLocation>
</comment>
<keyword evidence="5 7" id="KW-0472">Membrane</keyword>
<evidence type="ECO:0000256" key="1">
    <source>
        <dbReference type="ARBA" id="ARBA00004651"/>
    </source>
</evidence>
<dbReference type="PANTHER" id="PTHR33529:SF6">
    <property type="entry name" value="YJGP_YJGQ FAMILY PERMEASE"/>
    <property type="match status" value="1"/>
</dbReference>
<protein>
    <submittedName>
        <fullName evidence="8">Lipopolysaccharide export system permease protein</fullName>
    </submittedName>
</protein>
<feature type="transmembrane region" description="Helical" evidence="7">
    <location>
        <begin position="131"/>
        <end position="150"/>
    </location>
</feature>
<organism evidence="8 9">
    <name type="scientific">Hasllibacter halocynthiae</name>
    <dbReference type="NCBI Taxonomy" id="595589"/>
    <lineage>
        <taxon>Bacteria</taxon>
        <taxon>Pseudomonadati</taxon>
        <taxon>Pseudomonadota</taxon>
        <taxon>Alphaproteobacteria</taxon>
        <taxon>Rhodobacterales</taxon>
        <taxon>Roseobacteraceae</taxon>
        <taxon>Hasllibacter</taxon>
    </lineage>
</organism>
<dbReference type="GO" id="GO:0015920">
    <property type="term" value="P:lipopolysaccharide transport"/>
    <property type="evidence" value="ECO:0007669"/>
    <property type="project" value="TreeGrafter"/>
</dbReference>
<evidence type="ECO:0000256" key="7">
    <source>
        <dbReference type="SAM" id="Phobius"/>
    </source>
</evidence>
<dbReference type="Pfam" id="PF03739">
    <property type="entry name" value="LptF_LptG"/>
    <property type="match status" value="1"/>
</dbReference>
<keyword evidence="4 7" id="KW-1133">Transmembrane helix</keyword>
<sequence length="394" mass="42096">MGGPASRLTLSRPPPPALDPPRDEGAATLTRYDRYALGAQVQAFGVFALILAMVWWINGAVALVDTLLRDGQNVGTFLEFSALSLPGVVRIAVPLAAVAAALYVANRQRADSEVVAAHAAGASSLRLARPVLLLGLVAGLLLALVVHLLLPLARERLDVRTAQVAEGATARLLTPGAFVEPADGVTFYVREITPASELLDVLLSDARDPERRALFTARRALLLPAEEGRGAQLLMFDGLSQVLRGGRLYTTRFEDFLYDLALFSSGGEAAPPGPRDLTTAALVRRDDLGARRWDEVARRTAESLTAVAGALLGFSAMMQGAFNRGGTWRQVVLGVFLVIAMKLLEGAATSAIGRDGTGWPLHFVSPLAGAALAAFLLWNADRARRPRRRWMVPA</sequence>
<name>A0A2T0X7Q6_9RHOB</name>
<evidence type="ECO:0000256" key="3">
    <source>
        <dbReference type="ARBA" id="ARBA00022692"/>
    </source>
</evidence>
<evidence type="ECO:0000313" key="8">
    <source>
        <dbReference type="EMBL" id="PRY94957.1"/>
    </source>
</evidence>
<evidence type="ECO:0000256" key="2">
    <source>
        <dbReference type="ARBA" id="ARBA00022475"/>
    </source>
</evidence>
<dbReference type="InterPro" id="IPR005495">
    <property type="entry name" value="LptG/LptF_permease"/>
</dbReference>